<dbReference type="InterPro" id="IPR036388">
    <property type="entry name" value="WH-like_DNA-bd_sf"/>
</dbReference>
<organism evidence="2 3">
    <name type="scientific">Angustibacter luteus</name>
    <dbReference type="NCBI Taxonomy" id="658456"/>
    <lineage>
        <taxon>Bacteria</taxon>
        <taxon>Bacillati</taxon>
        <taxon>Actinomycetota</taxon>
        <taxon>Actinomycetes</taxon>
        <taxon>Kineosporiales</taxon>
        <taxon>Kineosporiaceae</taxon>
    </lineage>
</organism>
<protein>
    <submittedName>
        <fullName evidence="2">MarR family winged helix-turn-helix transcriptional regulator</fullName>
    </submittedName>
</protein>
<dbReference type="EMBL" id="JBHSRD010000003">
    <property type="protein sequence ID" value="MFC6006559.1"/>
    <property type="molecule type" value="Genomic_DNA"/>
</dbReference>
<name>A0ABW1JBN4_9ACTN</name>
<dbReference type="CDD" id="cd00090">
    <property type="entry name" value="HTH_ARSR"/>
    <property type="match status" value="1"/>
</dbReference>
<keyword evidence="3" id="KW-1185">Reference proteome</keyword>
<dbReference type="Pfam" id="PF12802">
    <property type="entry name" value="MarR_2"/>
    <property type="match status" value="1"/>
</dbReference>
<dbReference type="PROSITE" id="PS50995">
    <property type="entry name" value="HTH_MARR_2"/>
    <property type="match status" value="1"/>
</dbReference>
<accession>A0ABW1JBN4</accession>
<dbReference type="InterPro" id="IPR039422">
    <property type="entry name" value="MarR/SlyA-like"/>
</dbReference>
<sequence>MSPLEPADRVLTTLRELLLRARRVKAQEATAVHPALHGGPWTLLVRLIEDGPTRACTIAQRLEVPPSVVTRQADELAALGLLERRVDPTDGRARLLAATDDARHRCGDEPRPYGRLVRSALAGWEPRDVETLAGLLERLSRVLEPADEPVDVACP</sequence>
<feature type="domain" description="HTH marR-type" evidence="1">
    <location>
        <begin position="7"/>
        <end position="141"/>
    </location>
</feature>
<dbReference type="RefSeq" id="WP_345718042.1">
    <property type="nucleotide sequence ID" value="NZ_BAABFP010000008.1"/>
</dbReference>
<dbReference type="PANTHER" id="PTHR33164:SF57">
    <property type="entry name" value="MARR-FAMILY TRANSCRIPTIONAL REGULATOR"/>
    <property type="match status" value="1"/>
</dbReference>
<gene>
    <name evidence="2" type="ORF">ACFQDO_05385</name>
</gene>
<dbReference type="PANTHER" id="PTHR33164">
    <property type="entry name" value="TRANSCRIPTIONAL REGULATOR, MARR FAMILY"/>
    <property type="match status" value="1"/>
</dbReference>
<dbReference type="InterPro" id="IPR036390">
    <property type="entry name" value="WH_DNA-bd_sf"/>
</dbReference>
<evidence type="ECO:0000313" key="2">
    <source>
        <dbReference type="EMBL" id="MFC6006559.1"/>
    </source>
</evidence>
<evidence type="ECO:0000259" key="1">
    <source>
        <dbReference type="PROSITE" id="PS50995"/>
    </source>
</evidence>
<proteinExistence type="predicted"/>
<dbReference type="Proteomes" id="UP001596189">
    <property type="component" value="Unassembled WGS sequence"/>
</dbReference>
<dbReference type="SUPFAM" id="SSF46785">
    <property type="entry name" value="Winged helix' DNA-binding domain"/>
    <property type="match status" value="1"/>
</dbReference>
<comment type="caution">
    <text evidence="2">The sequence shown here is derived from an EMBL/GenBank/DDBJ whole genome shotgun (WGS) entry which is preliminary data.</text>
</comment>
<dbReference type="SMART" id="SM00347">
    <property type="entry name" value="HTH_MARR"/>
    <property type="match status" value="1"/>
</dbReference>
<dbReference type="Gene3D" id="1.10.10.10">
    <property type="entry name" value="Winged helix-like DNA-binding domain superfamily/Winged helix DNA-binding domain"/>
    <property type="match status" value="1"/>
</dbReference>
<dbReference type="InterPro" id="IPR011991">
    <property type="entry name" value="ArsR-like_HTH"/>
</dbReference>
<evidence type="ECO:0000313" key="3">
    <source>
        <dbReference type="Proteomes" id="UP001596189"/>
    </source>
</evidence>
<reference evidence="3" key="1">
    <citation type="journal article" date="2019" name="Int. J. Syst. Evol. Microbiol.">
        <title>The Global Catalogue of Microorganisms (GCM) 10K type strain sequencing project: providing services to taxonomists for standard genome sequencing and annotation.</title>
        <authorList>
            <consortium name="The Broad Institute Genomics Platform"/>
            <consortium name="The Broad Institute Genome Sequencing Center for Infectious Disease"/>
            <person name="Wu L."/>
            <person name="Ma J."/>
        </authorList>
    </citation>
    <scope>NUCLEOTIDE SEQUENCE [LARGE SCALE GENOMIC DNA]</scope>
    <source>
        <strain evidence="3">KACC 14249</strain>
    </source>
</reference>
<dbReference type="InterPro" id="IPR000835">
    <property type="entry name" value="HTH_MarR-typ"/>
</dbReference>